<organism evidence="3 4">
    <name type="scientific">Desulfuromonas soudanensis</name>
    <dbReference type="NCBI Taxonomy" id="1603606"/>
    <lineage>
        <taxon>Bacteria</taxon>
        <taxon>Pseudomonadati</taxon>
        <taxon>Thermodesulfobacteriota</taxon>
        <taxon>Desulfuromonadia</taxon>
        <taxon>Desulfuromonadales</taxon>
        <taxon>Desulfuromonadaceae</taxon>
        <taxon>Desulfuromonas</taxon>
    </lineage>
</organism>
<dbReference type="Pfam" id="PF05048">
    <property type="entry name" value="NosD"/>
    <property type="match status" value="1"/>
</dbReference>
<dbReference type="SUPFAM" id="SSF51126">
    <property type="entry name" value="Pectin lyase-like"/>
    <property type="match status" value="1"/>
</dbReference>
<evidence type="ECO:0000256" key="1">
    <source>
        <dbReference type="SAM" id="SignalP"/>
    </source>
</evidence>
<keyword evidence="1" id="KW-0732">Signal</keyword>
<accession>A0A0M4D0A8</accession>
<dbReference type="AlphaFoldDB" id="A0A0M4D0A8"/>
<protein>
    <recommendedName>
        <fullName evidence="2">Periplasmic copper-binding protein NosD beta helix domain-containing protein</fullName>
    </recommendedName>
</protein>
<dbReference type="InterPro" id="IPR007742">
    <property type="entry name" value="NosD_dom"/>
</dbReference>
<feature type="signal peptide" evidence="1">
    <location>
        <begin position="1"/>
        <end position="20"/>
    </location>
</feature>
<evidence type="ECO:0000313" key="4">
    <source>
        <dbReference type="Proteomes" id="UP000057158"/>
    </source>
</evidence>
<dbReference type="InterPro" id="IPR012334">
    <property type="entry name" value="Pectin_lyas_fold"/>
</dbReference>
<keyword evidence="4" id="KW-1185">Reference proteome</keyword>
<proteinExistence type="predicted"/>
<dbReference type="STRING" id="1603606.DSOUD_1573"/>
<dbReference type="Gene3D" id="2.160.20.10">
    <property type="entry name" value="Single-stranded right-handed beta-helix, Pectin lyase-like"/>
    <property type="match status" value="1"/>
</dbReference>
<sequence>MRTIPLLIALVAVLAAPALAAEPLRYTGEETLFQDTVWEGEVHIDGILTVAPGTTLEIRPGTVVRLSRLDSNGDGIGEHELFVQGVLRALGTAAEPILFTSAEKTPVPGDWGAINMMASEEDNVLSHCTVEYAYRGFHAHFARGRLSDVVFRRNVRALQFQESTVSLSDCTVEDNLNGLQFRNSEVTLERLAIRRNDWGLRCVYSDVRVRDSLFEGNLINGANLRDSTFSVERCRFVGNRKGLYLQRSRGTVRESTLLDNSEHGIFLEDSQCDILGNRVAGNGRAGVKWVDSEGIFQDNSLVDNGEYALINDGEGAVDARGNGWGTTSAKAIAILIRDGADRAGLGLVDAGGPLTTPVAQGK</sequence>
<feature type="domain" description="Periplasmic copper-binding protein NosD beta helix" evidence="2">
    <location>
        <begin position="161"/>
        <end position="330"/>
    </location>
</feature>
<dbReference type="EMBL" id="CP010802">
    <property type="protein sequence ID" value="ALC16352.1"/>
    <property type="molecule type" value="Genomic_DNA"/>
</dbReference>
<dbReference type="PATRIC" id="fig|1603606.3.peg.1714"/>
<evidence type="ECO:0000313" key="3">
    <source>
        <dbReference type="EMBL" id="ALC16352.1"/>
    </source>
</evidence>
<dbReference type="RefSeq" id="WP_053550467.1">
    <property type="nucleotide sequence ID" value="NZ_CP010802.1"/>
</dbReference>
<feature type="chain" id="PRO_5005791753" description="Periplasmic copper-binding protein NosD beta helix domain-containing protein" evidence="1">
    <location>
        <begin position="21"/>
        <end position="362"/>
    </location>
</feature>
<dbReference type="Proteomes" id="UP000057158">
    <property type="component" value="Chromosome"/>
</dbReference>
<dbReference type="KEGG" id="des:DSOUD_1573"/>
<reference evidence="3 4" key="1">
    <citation type="submission" date="2015-07" db="EMBL/GenBank/DDBJ databases">
        <title>Isolation and Genomic Characterization of a Novel Halophilic Metal-Reducing Deltaproteobacterium from the Deep Subsurface.</title>
        <authorList>
            <person name="Badalamenti J.P."/>
            <person name="Summers Z.M."/>
            <person name="Gralnick J.A."/>
            <person name="Bond D.R."/>
        </authorList>
    </citation>
    <scope>NUCLEOTIDE SEQUENCE [LARGE SCALE GENOMIC DNA]</scope>
    <source>
        <strain evidence="3 4">WTL</strain>
    </source>
</reference>
<name>A0A0M4D0A8_9BACT</name>
<gene>
    <name evidence="3" type="ORF">DSOUD_1573</name>
</gene>
<dbReference type="OrthoDB" id="5401272at2"/>
<evidence type="ECO:0000259" key="2">
    <source>
        <dbReference type="Pfam" id="PF05048"/>
    </source>
</evidence>
<dbReference type="InterPro" id="IPR011050">
    <property type="entry name" value="Pectin_lyase_fold/virulence"/>
</dbReference>